<dbReference type="EMBL" id="JASPKY010000031">
    <property type="protein sequence ID" value="KAK9747329.1"/>
    <property type="molecule type" value="Genomic_DNA"/>
</dbReference>
<comment type="caution">
    <text evidence="1">The sequence shown here is derived from an EMBL/GenBank/DDBJ whole genome shotgun (WGS) entry which is preliminary data.</text>
</comment>
<evidence type="ECO:0000313" key="1">
    <source>
        <dbReference type="EMBL" id="KAK9747329.1"/>
    </source>
</evidence>
<reference evidence="1 2" key="1">
    <citation type="journal article" date="2024" name="BMC Genomics">
        <title>De novo assembly and annotation of Popillia japonica's genome with initial clues to its potential as an invasive pest.</title>
        <authorList>
            <person name="Cucini C."/>
            <person name="Boschi S."/>
            <person name="Funari R."/>
            <person name="Cardaioli E."/>
            <person name="Iannotti N."/>
            <person name="Marturano G."/>
            <person name="Paoli F."/>
            <person name="Bruttini M."/>
            <person name="Carapelli A."/>
            <person name="Frati F."/>
            <person name="Nardi F."/>
        </authorList>
    </citation>
    <scope>NUCLEOTIDE SEQUENCE [LARGE SCALE GENOMIC DNA]</scope>
    <source>
        <strain evidence="1">DMR45628</strain>
    </source>
</reference>
<gene>
    <name evidence="1" type="ORF">QE152_g5305</name>
</gene>
<accession>A0AAW1MHY5</accession>
<proteinExistence type="predicted"/>
<keyword evidence="2" id="KW-1185">Reference proteome</keyword>
<name>A0AAW1MHY5_POPJA</name>
<protein>
    <submittedName>
        <fullName evidence="1">Uncharacterized protein</fullName>
    </submittedName>
</protein>
<dbReference type="Proteomes" id="UP001458880">
    <property type="component" value="Unassembled WGS sequence"/>
</dbReference>
<dbReference type="AlphaFoldDB" id="A0AAW1MHY5"/>
<sequence length="129" mass="14080">MPTSPREYISFIILTSSWGYCGDIGGLCRMTGDCGERGGYSEGSIDSWGTLRNTNMTPGERRGTVRNAGELWGILWWHREALETDGGLRGTRGYSEGSIGTWGSLKNTSMIVGEGRGTVRKAGELWVIL</sequence>
<evidence type="ECO:0000313" key="2">
    <source>
        <dbReference type="Proteomes" id="UP001458880"/>
    </source>
</evidence>
<organism evidence="1 2">
    <name type="scientific">Popillia japonica</name>
    <name type="common">Japanese beetle</name>
    <dbReference type="NCBI Taxonomy" id="7064"/>
    <lineage>
        <taxon>Eukaryota</taxon>
        <taxon>Metazoa</taxon>
        <taxon>Ecdysozoa</taxon>
        <taxon>Arthropoda</taxon>
        <taxon>Hexapoda</taxon>
        <taxon>Insecta</taxon>
        <taxon>Pterygota</taxon>
        <taxon>Neoptera</taxon>
        <taxon>Endopterygota</taxon>
        <taxon>Coleoptera</taxon>
        <taxon>Polyphaga</taxon>
        <taxon>Scarabaeiformia</taxon>
        <taxon>Scarabaeidae</taxon>
        <taxon>Rutelinae</taxon>
        <taxon>Popillia</taxon>
    </lineage>
</organism>